<keyword evidence="2 5" id="KW-0812">Transmembrane</keyword>
<protein>
    <recommendedName>
        <fullName evidence="8">Colicin V production protein</fullName>
    </recommendedName>
</protein>
<dbReference type="OrthoDB" id="9810601at2"/>
<dbReference type="Proteomes" id="UP000002019">
    <property type="component" value="Chromosome"/>
</dbReference>
<gene>
    <name evidence="6" type="ordered locus">CLOAM1823</name>
</gene>
<comment type="subcellular location">
    <subcellularLocation>
        <location evidence="1">Membrane</location>
        <topology evidence="1">Multi-pass membrane protein</topology>
    </subcellularLocation>
</comment>
<dbReference type="EMBL" id="CU466930">
    <property type="protein sequence ID" value="CAO81653.1"/>
    <property type="molecule type" value="Genomic_DNA"/>
</dbReference>
<keyword evidence="7" id="KW-1185">Reference proteome</keyword>
<evidence type="ECO:0000313" key="6">
    <source>
        <dbReference type="EMBL" id="CAO81653.1"/>
    </source>
</evidence>
<dbReference type="GO" id="GO:0016020">
    <property type="term" value="C:membrane"/>
    <property type="evidence" value="ECO:0007669"/>
    <property type="project" value="UniProtKB-SubCell"/>
</dbReference>
<dbReference type="RefSeq" id="WP_015425511.1">
    <property type="nucleotide sequence ID" value="NC_020449.1"/>
</dbReference>
<dbReference type="AlphaFoldDB" id="B0VJJ3"/>
<evidence type="ECO:0008006" key="8">
    <source>
        <dbReference type="Google" id="ProtNLM"/>
    </source>
</evidence>
<dbReference type="PANTHER" id="PTHR37306:SF1">
    <property type="entry name" value="COLICIN V PRODUCTION PROTEIN"/>
    <property type="match status" value="1"/>
</dbReference>
<evidence type="ECO:0000313" key="7">
    <source>
        <dbReference type="Proteomes" id="UP000002019"/>
    </source>
</evidence>
<dbReference type="PANTHER" id="PTHR37306">
    <property type="entry name" value="COLICIN V PRODUCTION PROTEIN"/>
    <property type="match status" value="1"/>
</dbReference>
<feature type="transmembrane region" description="Helical" evidence="5">
    <location>
        <begin position="103"/>
        <end position="125"/>
    </location>
</feature>
<dbReference type="InterPro" id="IPR003825">
    <property type="entry name" value="Colicin-V_CvpA"/>
</dbReference>
<dbReference type="STRING" id="459349.CLOAM1823"/>
<evidence type="ECO:0000256" key="5">
    <source>
        <dbReference type="SAM" id="Phobius"/>
    </source>
</evidence>
<feature type="transmembrane region" description="Helical" evidence="5">
    <location>
        <begin position="60"/>
        <end position="83"/>
    </location>
</feature>
<keyword evidence="3 5" id="KW-1133">Transmembrane helix</keyword>
<feature type="transmembrane region" description="Helical" evidence="5">
    <location>
        <begin position="31"/>
        <end position="48"/>
    </location>
</feature>
<organism evidence="6 7">
    <name type="scientific">Cloacimonas acidaminovorans (strain Evry)</name>
    <dbReference type="NCBI Taxonomy" id="459349"/>
    <lineage>
        <taxon>Bacteria</taxon>
        <taxon>Pseudomonadati</taxon>
        <taxon>Candidatus Cloacimonadota</taxon>
        <taxon>Candidatus Cloacimonadia</taxon>
        <taxon>Candidatus Cloacimonadales</taxon>
        <taxon>Candidatus Cloacimonadaceae</taxon>
        <taxon>Candidatus Cloacimonas</taxon>
    </lineage>
</organism>
<dbReference type="Pfam" id="PF02674">
    <property type="entry name" value="Colicin_V"/>
    <property type="match status" value="1"/>
</dbReference>
<evidence type="ECO:0000256" key="4">
    <source>
        <dbReference type="ARBA" id="ARBA00023136"/>
    </source>
</evidence>
<evidence type="ECO:0000256" key="2">
    <source>
        <dbReference type="ARBA" id="ARBA00022692"/>
    </source>
</evidence>
<evidence type="ECO:0000256" key="1">
    <source>
        <dbReference type="ARBA" id="ARBA00004141"/>
    </source>
</evidence>
<dbReference type="GO" id="GO:0009403">
    <property type="term" value="P:toxin biosynthetic process"/>
    <property type="evidence" value="ECO:0007669"/>
    <property type="project" value="InterPro"/>
</dbReference>
<accession>B0VJJ3</accession>
<sequence length="184" mass="20893">MGFIDWIILAVLILFTFLGWRKGLLASLVQLGGYILTFFLVGHYYPLVQRNLMQKFHFAKWLATVISVVLIIVLIVVIVRLVIYILERFLRALKLSAVNHTLGAVLGIINGLLVVIILTVVLDFIPKLSTPLKNGEKHRVYAGVDLVKEEIFTKLKLTERTKLIKMPKLPFAEKLNGEKVKSEK</sequence>
<dbReference type="HOGENOM" id="CLU_1465763_0_0_0"/>
<name>B0VJJ3_CLOAI</name>
<keyword evidence="4 5" id="KW-0472">Membrane</keyword>
<dbReference type="eggNOG" id="COG1286">
    <property type="taxonomic scope" value="Bacteria"/>
</dbReference>
<dbReference type="KEGG" id="caci:CLOAM1823"/>
<evidence type="ECO:0000256" key="3">
    <source>
        <dbReference type="ARBA" id="ARBA00022989"/>
    </source>
</evidence>
<proteinExistence type="predicted"/>
<reference evidence="6 7" key="1">
    <citation type="journal article" date="2008" name="J. Bacteriol.">
        <title>'Candidatus Cloacamonas acidaminovorans': genome sequence reconstruction provides a first glimpse of a new bacterial division.</title>
        <authorList>
            <person name="Pelletier E."/>
            <person name="Kreimeyer A."/>
            <person name="Bocs S."/>
            <person name="Rouy Z."/>
            <person name="Gyapay G."/>
            <person name="Chouari R."/>
            <person name="Riviere D."/>
            <person name="Ganesan A."/>
            <person name="Daegelen P."/>
            <person name="Sghir A."/>
            <person name="Cohen G.N."/>
            <person name="Medigue C."/>
            <person name="Weissenbach J."/>
            <person name="Le Paslier D."/>
        </authorList>
    </citation>
    <scope>NUCLEOTIDE SEQUENCE [LARGE SCALE GENOMIC DNA]</scope>
    <source>
        <strain evidence="7">Evry</strain>
    </source>
</reference>